<sequence length="325" mass="34361">MSLSTFGFNTTSDEVADALDSQIAGKNVLITGTSINGIGFDTARSIAKYAGLVVITGYNAERLGLSAAAILKAVPTANIRTLVLDLASLGSVRKAAAEINAYAEPLHVIIHNAADTSAVYAITADDIERQMAVAQVGPFLLTKLLLSKLLASATSTWQPRVVMVASEAQSMGPGIDFTQLRKPLPGSAQEQNVFLRYHEVKVANVLFALGLAQRGAGKLRAFSLHPGVIFTNIHTKEAAIAALKAVGNLTEDGKPAPDKKWKSTSQGAATSVVAAFDPRLDDKSGAYLDDCNEANHKLIAAAADPANADKLWKMTEEIIGEEFVF</sequence>
<dbReference type="OrthoDB" id="191139at2759"/>
<dbReference type="InterPro" id="IPR036291">
    <property type="entry name" value="NAD(P)-bd_dom_sf"/>
</dbReference>
<dbReference type="PANTHER" id="PTHR24320">
    <property type="entry name" value="RETINOL DEHYDROGENASE"/>
    <property type="match status" value="1"/>
</dbReference>
<dbReference type="PANTHER" id="PTHR24320:SF283">
    <property type="entry name" value="RETINOL DEHYDROGENASE 11"/>
    <property type="match status" value="1"/>
</dbReference>
<keyword evidence="4" id="KW-1185">Reference proteome</keyword>
<accession>A0A8H6TKY0</accession>
<name>A0A8H6TKY0_MYCCL</name>
<comment type="similarity">
    <text evidence="1">Belongs to the short-chain dehydrogenases/reductases (SDR) family.</text>
</comment>
<dbReference type="AlphaFoldDB" id="A0A8H6TKY0"/>
<protein>
    <submittedName>
        <fullName evidence="3">Short-chain dehydrogenase/reductase family protein</fullName>
    </submittedName>
</protein>
<evidence type="ECO:0000256" key="2">
    <source>
        <dbReference type="ARBA" id="ARBA00023002"/>
    </source>
</evidence>
<keyword evidence="2" id="KW-0560">Oxidoreductase</keyword>
<evidence type="ECO:0000313" key="4">
    <source>
        <dbReference type="Proteomes" id="UP000613580"/>
    </source>
</evidence>
<comment type="caution">
    <text evidence="3">The sequence shown here is derived from an EMBL/GenBank/DDBJ whole genome shotgun (WGS) entry which is preliminary data.</text>
</comment>
<proteinExistence type="inferred from homology"/>
<dbReference type="Gene3D" id="3.40.50.720">
    <property type="entry name" value="NAD(P)-binding Rossmann-like Domain"/>
    <property type="match status" value="1"/>
</dbReference>
<dbReference type="SUPFAM" id="SSF51735">
    <property type="entry name" value="NAD(P)-binding Rossmann-fold domains"/>
    <property type="match status" value="1"/>
</dbReference>
<dbReference type="Proteomes" id="UP000613580">
    <property type="component" value="Unassembled WGS sequence"/>
</dbReference>
<evidence type="ECO:0000256" key="1">
    <source>
        <dbReference type="ARBA" id="ARBA00006484"/>
    </source>
</evidence>
<dbReference type="Pfam" id="PF00106">
    <property type="entry name" value="adh_short"/>
    <property type="match status" value="1"/>
</dbReference>
<evidence type="ECO:0000313" key="3">
    <source>
        <dbReference type="EMBL" id="KAF7318994.1"/>
    </source>
</evidence>
<organism evidence="3 4">
    <name type="scientific">Mycena chlorophos</name>
    <name type="common">Agaric fungus</name>
    <name type="synonym">Agaricus chlorophos</name>
    <dbReference type="NCBI Taxonomy" id="658473"/>
    <lineage>
        <taxon>Eukaryota</taxon>
        <taxon>Fungi</taxon>
        <taxon>Dikarya</taxon>
        <taxon>Basidiomycota</taxon>
        <taxon>Agaricomycotina</taxon>
        <taxon>Agaricomycetes</taxon>
        <taxon>Agaricomycetidae</taxon>
        <taxon>Agaricales</taxon>
        <taxon>Marasmiineae</taxon>
        <taxon>Mycenaceae</taxon>
        <taxon>Mycena</taxon>
    </lineage>
</organism>
<gene>
    <name evidence="3" type="ORF">HMN09_00235400</name>
</gene>
<reference evidence="3" key="1">
    <citation type="submission" date="2020-05" db="EMBL/GenBank/DDBJ databases">
        <title>Mycena genomes resolve the evolution of fungal bioluminescence.</title>
        <authorList>
            <person name="Tsai I.J."/>
        </authorList>
    </citation>
    <scope>NUCLEOTIDE SEQUENCE</scope>
    <source>
        <strain evidence="3">110903Hualien_Pintung</strain>
    </source>
</reference>
<dbReference type="GO" id="GO:0016491">
    <property type="term" value="F:oxidoreductase activity"/>
    <property type="evidence" value="ECO:0007669"/>
    <property type="project" value="UniProtKB-KW"/>
</dbReference>
<dbReference type="EMBL" id="JACAZE010000003">
    <property type="protein sequence ID" value="KAF7318994.1"/>
    <property type="molecule type" value="Genomic_DNA"/>
</dbReference>
<dbReference type="InterPro" id="IPR002347">
    <property type="entry name" value="SDR_fam"/>
</dbReference>